<dbReference type="RefSeq" id="WP_057253132.1">
    <property type="nucleotide sequence ID" value="NZ_BQNO01000001.1"/>
</dbReference>
<evidence type="ECO:0000313" key="1">
    <source>
        <dbReference type="EMBL" id="CUP58034.1"/>
    </source>
</evidence>
<proteinExistence type="predicted"/>
<dbReference type="AlphaFoldDB" id="A0A174NDJ2"/>
<dbReference type="EMBL" id="JAQNSG010000013">
    <property type="protein sequence ID" value="MDC1881261.1"/>
    <property type="molecule type" value="Genomic_DNA"/>
</dbReference>
<sequence length="277" mass="33306">MILPTMTLTELAKEIQSDYKEVHARWTKFNPKFNKMRLKQTYYPWIWNTEIITKKNNKWFFSFYAQSKKDANVVIPHAYITFRYGGTTWAAYPLKGTNVLLIFSSHFFERYIERFLELNKDEKQYTSLDIIKLFYLRNNHIGCIKPELEDLARGFCEDGMILGEWISDSAALIKTFLSRNELKVNQYTEYYDMFHNWIIQDMFLAHKGYSLSSMEEFDNLPDSYFSPKEWEKFLKLRGNEMWINIAIECSEFRIEHKEEYEKCSNMLQAIMDNRSLE</sequence>
<protein>
    <submittedName>
        <fullName evidence="1">Uncharacterized protein</fullName>
    </submittedName>
</protein>
<dbReference type="Proteomes" id="UP000095766">
    <property type="component" value="Unassembled WGS sequence"/>
</dbReference>
<name>A0A174NDJ2_BACUN</name>
<reference evidence="2" key="2">
    <citation type="submission" date="2022-10" db="EMBL/GenBank/DDBJ databases">
        <title>Human gut microbiome strain richness.</title>
        <authorList>
            <person name="Chen-Liaw A."/>
        </authorList>
    </citation>
    <scope>NUCLEOTIDE SEQUENCE</scope>
    <source>
        <strain evidence="2">1001713st2_A4_1001713B170214_170313</strain>
    </source>
</reference>
<evidence type="ECO:0000313" key="3">
    <source>
        <dbReference type="Proteomes" id="UP000095766"/>
    </source>
</evidence>
<dbReference type="Proteomes" id="UP001213309">
    <property type="component" value="Unassembled WGS sequence"/>
</dbReference>
<evidence type="ECO:0000313" key="2">
    <source>
        <dbReference type="EMBL" id="MDC1881261.1"/>
    </source>
</evidence>
<gene>
    <name evidence="1" type="ORF">ERS852510_01853</name>
    <name evidence="2" type="ORF">POZ24_14680</name>
</gene>
<organism evidence="1 3">
    <name type="scientific">Bacteroides uniformis</name>
    <dbReference type="NCBI Taxonomy" id="820"/>
    <lineage>
        <taxon>Bacteria</taxon>
        <taxon>Pseudomonadati</taxon>
        <taxon>Bacteroidota</taxon>
        <taxon>Bacteroidia</taxon>
        <taxon>Bacteroidales</taxon>
        <taxon>Bacteroidaceae</taxon>
        <taxon>Bacteroides</taxon>
    </lineage>
</organism>
<accession>A0A174NDJ2</accession>
<dbReference type="EMBL" id="CZAO01000008">
    <property type="protein sequence ID" value="CUP58034.1"/>
    <property type="molecule type" value="Genomic_DNA"/>
</dbReference>
<reference evidence="1 3" key="1">
    <citation type="submission" date="2015-09" db="EMBL/GenBank/DDBJ databases">
        <authorList>
            <consortium name="Pathogen Informatics"/>
        </authorList>
    </citation>
    <scope>NUCLEOTIDE SEQUENCE [LARGE SCALE GENOMIC DNA]</scope>
    <source>
        <strain evidence="1 3">2789STDY5834898</strain>
    </source>
</reference>